<organism evidence="2 3">
    <name type="scientific">Schizopora paradoxa</name>
    <dbReference type="NCBI Taxonomy" id="27342"/>
    <lineage>
        <taxon>Eukaryota</taxon>
        <taxon>Fungi</taxon>
        <taxon>Dikarya</taxon>
        <taxon>Basidiomycota</taxon>
        <taxon>Agaricomycotina</taxon>
        <taxon>Agaricomycetes</taxon>
        <taxon>Hymenochaetales</taxon>
        <taxon>Schizoporaceae</taxon>
        <taxon>Schizopora</taxon>
    </lineage>
</organism>
<feature type="compositionally biased region" description="Basic and acidic residues" evidence="1">
    <location>
        <begin position="239"/>
        <end position="248"/>
    </location>
</feature>
<feature type="non-terminal residue" evidence="2">
    <location>
        <position position="1"/>
    </location>
</feature>
<feature type="region of interest" description="Disordered" evidence="1">
    <location>
        <begin position="115"/>
        <end position="134"/>
    </location>
</feature>
<dbReference type="AlphaFoldDB" id="A0A0H2QVY8"/>
<feature type="compositionally biased region" description="Polar residues" evidence="1">
    <location>
        <begin position="207"/>
        <end position="218"/>
    </location>
</feature>
<evidence type="ECO:0000256" key="1">
    <source>
        <dbReference type="SAM" id="MobiDB-lite"/>
    </source>
</evidence>
<name>A0A0H2QVY8_9AGAM</name>
<gene>
    <name evidence="2" type="ORF">SCHPADRAFT_911985</name>
</gene>
<proteinExistence type="predicted"/>
<evidence type="ECO:0000313" key="3">
    <source>
        <dbReference type="Proteomes" id="UP000053477"/>
    </source>
</evidence>
<keyword evidence="3" id="KW-1185">Reference proteome</keyword>
<feature type="region of interest" description="Disordered" evidence="1">
    <location>
        <begin position="194"/>
        <end position="248"/>
    </location>
</feature>
<protein>
    <submittedName>
        <fullName evidence="2">Uncharacterized protein</fullName>
    </submittedName>
</protein>
<dbReference type="Proteomes" id="UP000053477">
    <property type="component" value="Unassembled WGS sequence"/>
</dbReference>
<dbReference type="EMBL" id="KQ087070">
    <property type="protein sequence ID" value="KLO03760.1"/>
    <property type="molecule type" value="Genomic_DNA"/>
</dbReference>
<sequence length="248" mass="27127">LSLSLSIAGPEAILSSVPSNLSPSTGCPSIARLFPPSPIPSPTPPLSGSKLALRTTDSTRTHAHTRSTSGISPPAIERHPNSQHSFPSSTRLRPSFDASVMGLSVEMGFGYGVAAQRDRTHSTQRTSPSLRERCPAHHRQTAQRLPCLLQHDGDASCSLALCVRRRAARRFQQETSDQHPQLAPQHDGSTRFTIIDDDANTFPPPNSTASMHTPTILPQPNRRRLKPRDHSLLSCSTTRRTERDDESR</sequence>
<reference evidence="2 3" key="1">
    <citation type="submission" date="2015-04" db="EMBL/GenBank/DDBJ databases">
        <title>Complete genome sequence of Schizopora paradoxa KUC8140, a cosmopolitan wood degrader in East Asia.</title>
        <authorList>
            <consortium name="DOE Joint Genome Institute"/>
            <person name="Min B."/>
            <person name="Park H."/>
            <person name="Jang Y."/>
            <person name="Kim J.-J."/>
            <person name="Kim K.H."/>
            <person name="Pangilinan J."/>
            <person name="Lipzen A."/>
            <person name="Riley R."/>
            <person name="Grigoriev I.V."/>
            <person name="Spatafora J.W."/>
            <person name="Choi I.-G."/>
        </authorList>
    </citation>
    <scope>NUCLEOTIDE SEQUENCE [LARGE SCALE GENOMIC DNA]</scope>
    <source>
        <strain evidence="2 3">KUC8140</strain>
    </source>
</reference>
<feature type="region of interest" description="Disordered" evidence="1">
    <location>
        <begin position="56"/>
        <end position="90"/>
    </location>
</feature>
<accession>A0A0H2QVY8</accession>
<evidence type="ECO:0000313" key="2">
    <source>
        <dbReference type="EMBL" id="KLO03760.1"/>
    </source>
</evidence>
<dbReference type="InParanoid" id="A0A0H2QVY8"/>